<evidence type="ECO:0000259" key="1">
    <source>
        <dbReference type="Pfam" id="PF04755"/>
    </source>
</evidence>
<dbReference type="AlphaFoldDB" id="A0A074NL83"/>
<feature type="domain" description="Plastid lipid-associated protein/fibrillin conserved" evidence="1">
    <location>
        <begin position="8"/>
        <end position="209"/>
    </location>
</feature>
<name>A0A074NL83_9SPHN</name>
<comment type="caution">
    <text evidence="2">The sequence shown here is derived from an EMBL/GenBank/DDBJ whole genome shotgun (WGS) entry which is preliminary data.</text>
</comment>
<dbReference type="PATRIC" id="fig|39960.10.peg.2083"/>
<dbReference type="InterPro" id="IPR006843">
    <property type="entry name" value="PAP/fibrillin_dom"/>
</dbReference>
<organism evidence="2 3">
    <name type="scientific">Erythrobacter litoralis</name>
    <dbReference type="NCBI Taxonomy" id="39960"/>
    <lineage>
        <taxon>Bacteria</taxon>
        <taxon>Pseudomonadati</taxon>
        <taxon>Pseudomonadota</taxon>
        <taxon>Alphaproteobacteria</taxon>
        <taxon>Sphingomonadales</taxon>
        <taxon>Erythrobacteraceae</taxon>
        <taxon>Erythrobacter/Porphyrobacter group</taxon>
        <taxon>Erythrobacter</taxon>
    </lineage>
</organism>
<protein>
    <recommendedName>
        <fullName evidence="1">Plastid lipid-associated protein/fibrillin conserved domain-containing protein</fullName>
    </recommendedName>
</protein>
<dbReference type="OrthoDB" id="573488at2"/>
<dbReference type="KEGG" id="elq:Ga0102493_112991"/>
<proteinExistence type="predicted"/>
<dbReference type="Proteomes" id="UP000027866">
    <property type="component" value="Unassembled WGS sequence"/>
</dbReference>
<sequence length="222" mass="24909">MSDVDGLKQDLRAAIDACQSDGTYDDATFDRIHALIGELVPLTPVPRPLDRQDFVASPWASHFAQFGPRHTAGKPIRHVSSLKLQSFNTFGDVPVKVHEIDQEIRVEGRHYNNVTEITTPDEAHSARLIVWGRYDIAQDQPQRYSVEFYAVEIVPPEGVSSEDLREQFGLEPGSDLRRELKPPKLHSDVVYCDEDMRINFGSMGGVYVMNRRAGPGKSVSFS</sequence>
<evidence type="ECO:0000313" key="2">
    <source>
        <dbReference type="EMBL" id="KEO98537.1"/>
    </source>
</evidence>
<keyword evidence="3" id="KW-1185">Reference proteome</keyword>
<dbReference type="EMBL" id="JMIX01000003">
    <property type="protein sequence ID" value="KEO98537.1"/>
    <property type="molecule type" value="Genomic_DNA"/>
</dbReference>
<reference evidence="2 3" key="1">
    <citation type="submission" date="2014-04" db="EMBL/GenBank/DDBJ databases">
        <title>A comprehensive comparison of genomes of Erythrobacter spp. Strains.</title>
        <authorList>
            <person name="Zheng Q."/>
        </authorList>
    </citation>
    <scope>NUCLEOTIDE SEQUENCE [LARGE SCALE GENOMIC DNA]</scope>
    <source>
        <strain evidence="2 3">DSM 8509</strain>
    </source>
</reference>
<accession>A0A074NL83</accession>
<evidence type="ECO:0000313" key="3">
    <source>
        <dbReference type="Proteomes" id="UP000027866"/>
    </source>
</evidence>
<gene>
    <name evidence="2" type="ORF">EH32_05340</name>
</gene>
<dbReference type="RefSeq" id="WP_034900755.1">
    <property type="nucleotide sequence ID" value="NZ_CP017057.1"/>
</dbReference>
<dbReference type="Pfam" id="PF04755">
    <property type="entry name" value="PAP_fibrillin"/>
    <property type="match status" value="1"/>
</dbReference>